<dbReference type="AlphaFoldDB" id="A0A9X8RA10"/>
<name>A0A9X8RA10_9BACI</name>
<evidence type="ECO:0000313" key="2">
    <source>
        <dbReference type="Proteomes" id="UP000185829"/>
    </source>
</evidence>
<accession>A0A9X8RA10</accession>
<dbReference type="InterPro" id="IPR001353">
    <property type="entry name" value="Proteasome_sua/b"/>
</dbReference>
<dbReference type="SUPFAM" id="SSF56235">
    <property type="entry name" value="N-terminal nucleophile aminohydrolases (Ntn hydrolases)"/>
    <property type="match status" value="1"/>
</dbReference>
<comment type="caution">
    <text evidence="1">The sequence shown here is derived from an EMBL/GenBank/DDBJ whole genome shotgun (WGS) entry which is preliminary data.</text>
</comment>
<dbReference type="Pfam" id="PF00227">
    <property type="entry name" value="Proteasome"/>
    <property type="match status" value="1"/>
</dbReference>
<dbReference type="GO" id="GO:0005839">
    <property type="term" value="C:proteasome core complex"/>
    <property type="evidence" value="ECO:0007669"/>
    <property type="project" value="InterPro"/>
</dbReference>
<dbReference type="RefSeq" id="WP_076368674.1">
    <property type="nucleotide sequence ID" value="NZ_FTMX01000004.1"/>
</dbReference>
<protein>
    <submittedName>
        <fullName evidence="1">Proteasome subunit</fullName>
    </submittedName>
</protein>
<dbReference type="Proteomes" id="UP000185829">
    <property type="component" value="Unassembled WGS sequence"/>
</dbReference>
<gene>
    <name evidence="1" type="ORF">SAMN05878482_104132</name>
</gene>
<reference evidence="1 2" key="1">
    <citation type="submission" date="2017-01" db="EMBL/GenBank/DDBJ databases">
        <authorList>
            <person name="Varghese N."/>
            <person name="Submissions S."/>
        </authorList>
    </citation>
    <scope>NUCLEOTIDE SEQUENCE [LARGE SCALE GENOMIC DNA]</scope>
    <source>
        <strain evidence="1 2">RUG2-6</strain>
    </source>
</reference>
<proteinExistence type="predicted"/>
<keyword evidence="1" id="KW-0647">Proteasome</keyword>
<organism evidence="1 2">
    <name type="scientific">Peribacillus simplex</name>
    <dbReference type="NCBI Taxonomy" id="1478"/>
    <lineage>
        <taxon>Bacteria</taxon>
        <taxon>Bacillati</taxon>
        <taxon>Bacillota</taxon>
        <taxon>Bacilli</taxon>
        <taxon>Bacillales</taxon>
        <taxon>Bacillaceae</taxon>
        <taxon>Peribacillus</taxon>
    </lineage>
</organism>
<dbReference type="GO" id="GO:0051603">
    <property type="term" value="P:proteolysis involved in protein catabolic process"/>
    <property type="evidence" value="ECO:0007669"/>
    <property type="project" value="InterPro"/>
</dbReference>
<dbReference type="EMBL" id="FTMX01000004">
    <property type="protein sequence ID" value="SIR52527.1"/>
    <property type="molecule type" value="Genomic_DNA"/>
</dbReference>
<evidence type="ECO:0000313" key="1">
    <source>
        <dbReference type="EMBL" id="SIR52527.1"/>
    </source>
</evidence>
<dbReference type="Gene3D" id="3.60.20.10">
    <property type="entry name" value="Glutamine Phosphoribosylpyrophosphate, subunit 1, domain 1"/>
    <property type="match status" value="1"/>
</dbReference>
<dbReference type="InterPro" id="IPR029055">
    <property type="entry name" value="Ntn_hydrolases_N"/>
</dbReference>
<sequence length="213" mass="24546">MTALIGKKFENGVFIMADKRITYRGTENFSDDEKKVIALNQNVIFAFAGVKNIIDICMEELKMFSLGTISIEEIEAQSQRMFRNSLEIFKKLYPEQDYATVYILAGVTADGIPRVTYFSSDDDFQKSNPLDFFYKTFPNTEMMYLGNYLINKVDDTRTDMSYFINKFSSAIRQINNEKVSKATYSLFLTKNGLFEIDVDEDGIIKVDHMNLDC</sequence>